<evidence type="ECO:0000313" key="1">
    <source>
        <dbReference type="EMBL" id="HIZ30729.1"/>
    </source>
</evidence>
<comment type="caution">
    <text evidence="1">The sequence shown here is derived from an EMBL/GenBank/DDBJ whole genome shotgun (WGS) entry which is preliminary data.</text>
</comment>
<organism evidence="1 2">
    <name type="scientific">Candidatus Allofournierella merdipullorum</name>
    <dbReference type="NCBI Taxonomy" id="2838595"/>
    <lineage>
        <taxon>Bacteria</taxon>
        <taxon>Bacillati</taxon>
        <taxon>Bacillota</taxon>
        <taxon>Clostridia</taxon>
        <taxon>Eubacteriales</taxon>
        <taxon>Oscillospiraceae</taxon>
        <taxon>Allofournierella</taxon>
    </lineage>
</organism>
<evidence type="ECO:0000313" key="2">
    <source>
        <dbReference type="Proteomes" id="UP000824035"/>
    </source>
</evidence>
<dbReference type="EMBL" id="DXBV01000052">
    <property type="protein sequence ID" value="HIZ30729.1"/>
    <property type="molecule type" value="Genomic_DNA"/>
</dbReference>
<protein>
    <submittedName>
        <fullName evidence="1">Uncharacterized protein</fullName>
    </submittedName>
</protein>
<gene>
    <name evidence="1" type="ORF">H9813_05795</name>
</gene>
<reference evidence="1" key="2">
    <citation type="submission" date="2021-04" db="EMBL/GenBank/DDBJ databases">
        <authorList>
            <person name="Gilroy R."/>
        </authorList>
    </citation>
    <scope>NUCLEOTIDE SEQUENCE</scope>
    <source>
        <strain evidence="1">ChiGjej4B4-18154</strain>
    </source>
</reference>
<proteinExistence type="predicted"/>
<dbReference type="Proteomes" id="UP000824035">
    <property type="component" value="Unassembled WGS sequence"/>
</dbReference>
<dbReference type="AlphaFoldDB" id="A0A9D2J003"/>
<reference evidence="1" key="1">
    <citation type="journal article" date="2021" name="PeerJ">
        <title>Extensive microbial diversity within the chicken gut microbiome revealed by metagenomics and culture.</title>
        <authorList>
            <person name="Gilroy R."/>
            <person name="Ravi A."/>
            <person name="Getino M."/>
            <person name="Pursley I."/>
            <person name="Horton D.L."/>
            <person name="Alikhan N.F."/>
            <person name="Baker D."/>
            <person name="Gharbi K."/>
            <person name="Hall N."/>
            <person name="Watson M."/>
            <person name="Adriaenssens E.M."/>
            <person name="Foster-Nyarko E."/>
            <person name="Jarju S."/>
            <person name="Secka A."/>
            <person name="Antonio M."/>
            <person name="Oren A."/>
            <person name="Chaudhuri R.R."/>
            <person name="La Ragione R."/>
            <person name="Hildebrand F."/>
            <person name="Pallen M.J."/>
        </authorList>
    </citation>
    <scope>NUCLEOTIDE SEQUENCE</scope>
    <source>
        <strain evidence="1">ChiGjej4B4-18154</strain>
    </source>
</reference>
<name>A0A9D2J003_9FIRM</name>
<sequence length="347" mass="38226">MKQRSFPGRPGLLFFGACAGVLAAGMGLVAAAGLSPPGRQVESHSALPVYSALGAESADVQFWPWQLLETAEEQNGVYRWAEASGEFAAPWLDLFGWGMGQGENASSGQVYMAGAEGGDCLYVRGIRFTDTPPQIAGLATPNAVQQPLAAEFAAGYRDSGFAVSCLVYAVDGYQNLPDDWQETAVQRCREELLYLVNLSNDDQRLQLYQRLNSMLTPYPWALDEASFPLEPVEEYWQGMGRDQLADMLSTLQGMVRSAQYNSLVLYSADGWQEPGESWGTLYNHQPIYTDQEMGEAELNRVLNDLGLDVQIVPLEKQVMVLFGWYGGNLALYYDPVLDCFSGYALQQ</sequence>
<accession>A0A9D2J003</accession>